<evidence type="ECO:0000313" key="4">
    <source>
        <dbReference type="Proteomes" id="UP001321542"/>
    </source>
</evidence>
<evidence type="ECO:0000256" key="1">
    <source>
        <dbReference type="SAM" id="MobiDB-lite"/>
    </source>
</evidence>
<evidence type="ECO:0000256" key="2">
    <source>
        <dbReference type="SAM" id="Phobius"/>
    </source>
</evidence>
<feature type="transmembrane region" description="Helical" evidence="2">
    <location>
        <begin position="12"/>
        <end position="31"/>
    </location>
</feature>
<protein>
    <recommendedName>
        <fullName evidence="5">Secreted protein</fullName>
    </recommendedName>
</protein>
<dbReference type="EMBL" id="AP018448">
    <property type="protein sequence ID" value="BBC36713.1"/>
    <property type="molecule type" value="Genomic_DNA"/>
</dbReference>
<evidence type="ECO:0008006" key="5">
    <source>
        <dbReference type="Google" id="ProtNLM"/>
    </source>
</evidence>
<dbReference type="RefSeq" id="WP_286256967.1">
    <property type="nucleotide sequence ID" value="NZ_AP018448.1"/>
</dbReference>
<feature type="region of interest" description="Disordered" evidence="1">
    <location>
        <begin position="71"/>
        <end position="90"/>
    </location>
</feature>
<keyword evidence="2" id="KW-1133">Transmembrane helix</keyword>
<evidence type="ECO:0000313" key="3">
    <source>
        <dbReference type="EMBL" id="BBC36713.1"/>
    </source>
</evidence>
<dbReference type="Proteomes" id="UP001321542">
    <property type="component" value="Chromosome"/>
</dbReference>
<keyword evidence="4" id="KW-1185">Reference proteome</keyword>
<keyword evidence="2" id="KW-0472">Membrane</keyword>
<accession>A0ABM7FJP9</accession>
<name>A0ABM7FJP9_9ACTN</name>
<reference evidence="3 4" key="1">
    <citation type="journal article" date="2010" name="ChemBioChem">
        <title>Cloning and characterization of the biosynthetic gene cluster of 16-membered macrolide antibiotic FD-891: involvement of a dual functional cytochrome P450 monooxygenase catalyzing epoxidation and hydroxylation.</title>
        <authorList>
            <person name="Kudo F."/>
            <person name="Motegi A."/>
            <person name="Mizoue K."/>
            <person name="Eguchi T."/>
        </authorList>
    </citation>
    <scope>NUCLEOTIDE SEQUENCE [LARGE SCALE GENOMIC DNA]</scope>
    <source>
        <strain evidence="3 4">A-8890</strain>
    </source>
</reference>
<proteinExistence type="predicted"/>
<organism evidence="3 4">
    <name type="scientific">Streptomyces graminofaciens</name>
    <dbReference type="NCBI Taxonomy" id="68212"/>
    <lineage>
        <taxon>Bacteria</taxon>
        <taxon>Bacillati</taxon>
        <taxon>Actinomycetota</taxon>
        <taxon>Actinomycetes</taxon>
        <taxon>Kitasatosporales</taxon>
        <taxon>Streptomycetaceae</taxon>
        <taxon>Streptomyces</taxon>
    </lineage>
</organism>
<reference evidence="3 4" key="2">
    <citation type="journal article" date="2023" name="ChemBioChem">
        <title>Acyltransferase Domain Exchange between Two Independent Type I Polyketide Synthases in the Same Producer Strain of Macrolide Antibiotics.</title>
        <authorList>
            <person name="Kudo F."/>
            <person name="Kishikawa K."/>
            <person name="Tsuboi K."/>
            <person name="Kido T."/>
            <person name="Usui T."/>
            <person name="Hashimoto J."/>
            <person name="Shin-Ya K."/>
            <person name="Miyanaga A."/>
            <person name="Eguchi T."/>
        </authorList>
    </citation>
    <scope>NUCLEOTIDE SEQUENCE [LARGE SCALE GENOMIC DNA]</scope>
    <source>
        <strain evidence="3 4">A-8890</strain>
    </source>
</reference>
<feature type="region of interest" description="Disordered" evidence="1">
    <location>
        <begin position="36"/>
        <end position="56"/>
    </location>
</feature>
<feature type="compositionally biased region" description="Low complexity" evidence="1">
    <location>
        <begin position="41"/>
        <end position="51"/>
    </location>
</feature>
<gene>
    <name evidence="3" type="ORF">SGFS_080070</name>
</gene>
<sequence length="219" mass="22852">MTEATRGTQLGLVGLAGLLVGAALIGGAWLLTGDEEKTASPGAPGAAAPGGDLSAPERLGGFVHQDKVALDLDDGGKSGQETAERVRTWDSKSGKRLSDAYDGAPAVVRSFANSSFDSLFQLAIVRGSSPRPYVPYEDPVALGLEVATNQMVNFKEVDCVLYNQPTNAGNEPDSDAVSVVSCQRADAGLTVQIRNLSGDIAHEPSQVARLVDEVWAELT</sequence>
<keyword evidence="2" id="KW-0812">Transmembrane</keyword>